<name>B9M0E3_GEODF</name>
<dbReference type="InterPro" id="IPR000836">
    <property type="entry name" value="PRTase_dom"/>
</dbReference>
<dbReference type="STRING" id="316067.Geob_0615"/>
<dbReference type="InterPro" id="IPR051910">
    <property type="entry name" value="ComF/GntX_DNA_util-trans"/>
</dbReference>
<organism evidence="4 5">
    <name type="scientific">Geotalea daltonii (strain DSM 22248 / JCM 15807 / FRC-32)</name>
    <name type="common">Geobacter daltonii</name>
    <dbReference type="NCBI Taxonomy" id="316067"/>
    <lineage>
        <taxon>Bacteria</taxon>
        <taxon>Pseudomonadati</taxon>
        <taxon>Thermodesulfobacteriota</taxon>
        <taxon>Desulfuromonadia</taxon>
        <taxon>Geobacterales</taxon>
        <taxon>Geobacteraceae</taxon>
        <taxon>Geotalea</taxon>
    </lineage>
</organism>
<dbReference type="SUPFAM" id="SSF53271">
    <property type="entry name" value="PRTase-like"/>
    <property type="match status" value="1"/>
</dbReference>
<dbReference type="Pfam" id="PF18912">
    <property type="entry name" value="DZR_2"/>
    <property type="match status" value="1"/>
</dbReference>
<dbReference type="Pfam" id="PF00156">
    <property type="entry name" value="Pribosyltran"/>
    <property type="match status" value="1"/>
</dbReference>
<dbReference type="GO" id="GO:0016757">
    <property type="term" value="F:glycosyltransferase activity"/>
    <property type="evidence" value="ECO:0007669"/>
    <property type="project" value="UniProtKB-KW"/>
</dbReference>
<dbReference type="EMBL" id="CP001390">
    <property type="protein sequence ID" value="ACM18980.1"/>
    <property type="molecule type" value="Genomic_DNA"/>
</dbReference>
<dbReference type="HOGENOM" id="CLU_054549_0_0_7"/>
<accession>B9M0E3</accession>
<dbReference type="InterPro" id="IPR044005">
    <property type="entry name" value="DZR_2"/>
</dbReference>
<comment type="similarity">
    <text evidence="1">Belongs to the ComF/GntX family.</text>
</comment>
<evidence type="ECO:0000259" key="2">
    <source>
        <dbReference type="Pfam" id="PF00156"/>
    </source>
</evidence>
<proteinExistence type="inferred from homology"/>
<dbReference type="CDD" id="cd06223">
    <property type="entry name" value="PRTases_typeI"/>
    <property type="match status" value="1"/>
</dbReference>
<dbReference type="eggNOG" id="COG1040">
    <property type="taxonomic scope" value="Bacteria"/>
</dbReference>
<dbReference type="PANTHER" id="PTHR47505:SF1">
    <property type="entry name" value="DNA UTILIZATION PROTEIN YHGH"/>
    <property type="match status" value="1"/>
</dbReference>
<protein>
    <submittedName>
        <fullName evidence="4">Amidophosphoribosyltransferase, putative</fullName>
    </submittedName>
</protein>
<dbReference type="AlphaFoldDB" id="B9M0E3"/>
<keyword evidence="4" id="KW-0328">Glycosyltransferase</keyword>
<feature type="domain" description="Double zinc ribbon" evidence="3">
    <location>
        <begin position="5"/>
        <end position="65"/>
    </location>
</feature>
<evidence type="ECO:0000259" key="3">
    <source>
        <dbReference type="Pfam" id="PF18912"/>
    </source>
</evidence>
<sequence>MFRSLLDIIFPPLCHLCRVYIPNAGDVHLCTSCLEQLHPVASPLCPICGVPFATEDGIDHRCGACSVRRPAYVAARAAFVFDGPIQELIHRFKYAHKTHLSRPLALMTARHLADFAGQTAADIVIPVPLHKKRLRWRSYNQAILLAAVLSKEWRIPLSRNALQRTRWTEPQINLAADERQQNVKGAFAVAEPERVADRRIILIDDVFTTGSTVEECAKTLKKAGAAEIFIITVARALSN</sequence>
<dbReference type="Proteomes" id="UP000007721">
    <property type="component" value="Chromosome"/>
</dbReference>
<dbReference type="InterPro" id="IPR029057">
    <property type="entry name" value="PRTase-like"/>
</dbReference>
<dbReference type="KEGG" id="geo:Geob_0615"/>
<feature type="domain" description="Phosphoribosyltransferase" evidence="2">
    <location>
        <begin position="190"/>
        <end position="236"/>
    </location>
</feature>
<dbReference type="Gene3D" id="3.40.50.2020">
    <property type="match status" value="1"/>
</dbReference>
<evidence type="ECO:0000313" key="4">
    <source>
        <dbReference type="EMBL" id="ACM18980.1"/>
    </source>
</evidence>
<keyword evidence="5" id="KW-1185">Reference proteome</keyword>
<gene>
    <name evidence="4" type="ordered locus">Geob_0615</name>
</gene>
<evidence type="ECO:0000256" key="1">
    <source>
        <dbReference type="ARBA" id="ARBA00008007"/>
    </source>
</evidence>
<dbReference type="PANTHER" id="PTHR47505">
    <property type="entry name" value="DNA UTILIZATION PROTEIN YHGH"/>
    <property type="match status" value="1"/>
</dbReference>
<keyword evidence="4" id="KW-0808">Transferase</keyword>
<reference evidence="4 5" key="1">
    <citation type="submission" date="2009-01" db="EMBL/GenBank/DDBJ databases">
        <title>Complete sequence of Geobacter sp. FRC-32.</title>
        <authorList>
            <consortium name="US DOE Joint Genome Institute"/>
            <person name="Lucas S."/>
            <person name="Copeland A."/>
            <person name="Lapidus A."/>
            <person name="Glavina del Rio T."/>
            <person name="Dalin E."/>
            <person name="Tice H."/>
            <person name="Bruce D."/>
            <person name="Goodwin L."/>
            <person name="Pitluck S."/>
            <person name="Saunders E."/>
            <person name="Brettin T."/>
            <person name="Detter J.C."/>
            <person name="Han C."/>
            <person name="Larimer F."/>
            <person name="Land M."/>
            <person name="Hauser L."/>
            <person name="Kyrpides N."/>
            <person name="Ovchinnikova G."/>
            <person name="Kostka J."/>
            <person name="Richardson P."/>
        </authorList>
    </citation>
    <scope>NUCLEOTIDE SEQUENCE [LARGE SCALE GENOMIC DNA]</scope>
    <source>
        <strain evidence="5">DSM 22248 / JCM 15807 / FRC-32</strain>
    </source>
</reference>
<evidence type="ECO:0000313" key="5">
    <source>
        <dbReference type="Proteomes" id="UP000007721"/>
    </source>
</evidence>